<keyword evidence="4 9" id="KW-0349">Heme</keyword>
<proteinExistence type="inferred from homology"/>
<evidence type="ECO:0000313" key="11">
    <source>
        <dbReference type="Proteomes" id="UP001148786"/>
    </source>
</evidence>
<dbReference type="InterPro" id="IPR002401">
    <property type="entry name" value="Cyt_P450_E_grp-I"/>
</dbReference>
<keyword evidence="5 9" id="KW-0479">Metal-binding</keyword>
<protein>
    <recommendedName>
        <fullName evidence="12">Cytochrome P450</fullName>
    </recommendedName>
</protein>
<gene>
    <name evidence="10" type="ORF">NLJ89_g10304</name>
</gene>
<keyword evidence="7 9" id="KW-0408">Iron</keyword>
<evidence type="ECO:0000256" key="8">
    <source>
        <dbReference type="ARBA" id="ARBA00023033"/>
    </source>
</evidence>
<dbReference type="PRINTS" id="PR00463">
    <property type="entry name" value="EP450I"/>
</dbReference>
<accession>A0A9W8JYF2</accession>
<comment type="similarity">
    <text evidence="3">Belongs to the cytochrome P450 family.</text>
</comment>
<dbReference type="GO" id="GO:0016705">
    <property type="term" value="F:oxidoreductase activity, acting on paired donors, with incorporation or reduction of molecular oxygen"/>
    <property type="evidence" value="ECO:0007669"/>
    <property type="project" value="InterPro"/>
</dbReference>
<dbReference type="EMBL" id="JANKHO010001841">
    <property type="protein sequence ID" value="KAJ3497756.1"/>
    <property type="molecule type" value="Genomic_DNA"/>
</dbReference>
<evidence type="ECO:0008006" key="12">
    <source>
        <dbReference type="Google" id="ProtNLM"/>
    </source>
</evidence>
<dbReference type="AlphaFoldDB" id="A0A9W8JYF2"/>
<sequence>MFQAFAAIVCLVSALLYYYRGRTSKPPLPPGPKPLPVVGNLHQVPREKQYKVFQEWARVYGPVVYFRVFRQDFVILNSVKSIVDLFEKRSGKYSTRPRFVMVDELLGRKYNSVLFMKHGQKLKKARQYMHRWLSQKNLETYMPLQYSASCQLLKRLLEDPERFTEHVRTAAGSIIHRATYGIKCKPDDDPFLAMSDEVIRITAIGSRPGWLVDSFPFLRFMPSFLPGAGFRRWAQRSRKTLDLLASSPYKWTQDQVVNGSPPPCFVGDQLKQDGQDARGHFDEDTLITAAATLTTAGIETVVPTLRAFFLMMVVYPEVRLRAQKEVDAVVGPYRLATIEDRPSMPYIVCMVKELLRWNVTVHIAPHSLDEDDIYEGYLIPKGACVAANVWGILNDPLVYQDPDVFNPGRFDPALGDKAEMDPLPLAFLIGMGRRFCPGSHYSLSFLFLTIAHILSVFDILPPLDKNGEEFIPPVVFEDLHIRRLAPFKCRIVPRNTEKVELVNNVFGTLDQVLCQ</sequence>
<organism evidence="10 11">
    <name type="scientific">Agrocybe chaxingu</name>
    <dbReference type="NCBI Taxonomy" id="84603"/>
    <lineage>
        <taxon>Eukaryota</taxon>
        <taxon>Fungi</taxon>
        <taxon>Dikarya</taxon>
        <taxon>Basidiomycota</taxon>
        <taxon>Agaricomycotina</taxon>
        <taxon>Agaricomycetes</taxon>
        <taxon>Agaricomycetidae</taxon>
        <taxon>Agaricales</taxon>
        <taxon>Agaricineae</taxon>
        <taxon>Strophariaceae</taxon>
        <taxon>Agrocybe</taxon>
    </lineage>
</organism>
<keyword evidence="11" id="KW-1185">Reference proteome</keyword>
<evidence type="ECO:0000256" key="6">
    <source>
        <dbReference type="ARBA" id="ARBA00023002"/>
    </source>
</evidence>
<evidence type="ECO:0000256" key="4">
    <source>
        <dbReference type="ARBA" id="ARBA00022617"/>
    </source>
</evidence>
<dbReference type="Pfam" id="PF00067">
    <property type="entry name" value="p450"/>
    <property type="match status" value="1"/>
</dbReference>
<keyword evidence="6" id="KW-0560">Oxidoreductase</keyword>
<dbReference type="SUPFAM" id="SSF48264">
    <property type="entry name" value="Cytochrome P450"/>
    <property type="match status" value="1"/>
</dbReference>
<evidence type="ECO:0000256" key="1">
    <source>
        <dbReference type="ARBA" id="ARBA00001971"/>
    </source>
</evidence>
<feature type="binding site" description="axial binding residue" evidence="9">
    <location>
        <position position="436"/>
    </location>
    <ligand>
        <name>heme</name>
        <dbReference type="ChEBI" id="CHEBI:30413"/>
    </ligand>
    <ligandPart>
        <name>Fe</name>
        <dbReference type="ChEBI" id="CHEBI:18248"/>
    </ligandPart>
</feature>
<evidence type="ECO:0000256" key="7">
    <source>
        <dbReference type="ARBA" id="ARBA00023004"/>
    </source>
</evidence>
<comment type="caution">
    <text evidence="10">The sequence shown here is derived from an EMBL/GenBank/DDBJ whole genome shotgun (WGS) entry which is preliminary data.</text>
</comment>
<reference evidence="10" key="1">
    <citation type="submission" date="2022-07" db="EMBL/GenBank/DDBJ databases">
        <title>Genome Sequence of Agrocybe chaxingu.</title>
        <authorList>
            <person name="Buettner E."/>
        </authorList>
    </citation>
    <scope>NUCLEOTIDE SEQUENCE</scope>
    <source>
        <strain evidence="10">MP-N11</strain>
    </source>
</reference>
<comment type="cofactor">
    <cofactor evidence="1 9">
        <name>heme</name>
        <dbReference type="ChEBI" id="CHEBI:30413"/>
    </cofactor>
</comment>
<dbReference type="InterPro" id="IPR050364">
    <property type="entry name" value="Cytochrome_P450_fung"/>
</dbReference>
<evidence type="ECO:0000256" key="9">
    <source>
        <dbReference type="PIRSR" id="PIRSR602401-1"/>
    </source>
</evidence>
<comment type="pathway">
    <text evidence="2">Secondary metabolite biosynthesis.</text>
</comment>
<dbReference type="GO" id="GO:0020037">
    <property type="term" value="F:heme binding"/>
    <property type="evidence" value="ECO:0007669"/>
    <property type="project" value="InterPro"/>
</dbReference>
<dbReference type="InterPro" id="IPR036396">
    <property type="entry name" value="Cyt_P450_sf"/>
</dbReference>
<dbReference type="GO" id="GO:0005506">
    <property type="term" value="F:iron ion binding"/>
    <property type="evidence" value="ECO:0007669"/>
    <property type="project" value="InterPro"/>
</dbReference>
<evidence type="ECO:0000256" key="3">
    <source>
        <dbReference type="ARBA" id="ARBA00010617"/>
    </source>
</evidence>
<dbReference type="InterPro" id="IPR001128">
    <property type="entry name" value="Cyt_P450"/>
</dbReference>
<evidence type="ECO:0000256" key="2">
    <source>
        <dbReference type="ARBA" id="ARBA00005179"/>
    </source>
</evidence>
<keyword evidence="8" id="KW-0503">Monooxygenase</keyword>
<dbReference type="OrthoDB" id="2789670at2759"/>
<evidence type="ECO:0000313" key="10">
    <source>
        <dbReference type="EMBL" id="KAJ3497756.1"/>
    </source>
</evidence>
<dbReference type="Proteomes" id="UP001148786">
    <property type="component" value="Unassembled WGS sequence"/>
</dbReference>
<name>A0A9W8JYF2_9AGAR</name>
<dbReference type="CDD" id="cd11065">
    <property type="entry name" value="CYP64-like"/>
    <property type="match status" value="1"/>
</dbReference>
<dbReference type="GO" id="GO:0004497">
    <property type="term" value="F:monooxygenase activity"/>
    <property type="evidence" value="ECO:0007669"/>
    <property type="project" value="UniProtKB-KW"/>
</dbReference>
<dbReference type="PANTHER" id="PTHR46300:SF7">
    <property type="entry name" value="P450, PUTATIVE (EUROFUNG)-RELATED"/>
    <property type="match status" value="1"/>
</dbReference>
<dbReference type="PANTHER" id="PTHR46300">
    <property type="entry name" value="P450, PUTATIVE (EUROFUNG)-RELATED-RELATED"/>
    <property type="match status" value="1"/>
</dbReference>
<dbReference type="Gene3D" id="1.10.630.10">
    <property type="entry name" value="Cytochrome P450"/>
    <property type="match status" value="1"/>
</dbReference>
<evidence type="ECO:0000256" key="5">
    <source>
        <dbReference type="ARBA" id="ARBA00022723"/>
    </source>
</evidence>